<accession>A0ABV7EE08</accession>
<keyword evidence="4" id="KW-1185">Reference proteome</keyword>
<keyword evidence="2" id="KW-0732">Signal</keyword>
<sequence length="65" mass="6552">MIRALAPLAACLVLAACGAADTDPGPGGVSVGEARALDEAAEMLDQQRLPAEALEEPETPENPAP</sequence>
<feature type="signal peptide" evidence="2">
    <location>
        <begin position="1"/>
        <end position="19"/>
    </location>
</feature>
<evidence type="ECO:0000313" key="4">
    <source>
        <dbReference type="Proteomes" id="UP001595378"/>
    </source>
</evidence>
<organism evidence="3 4">
    <name type="scientific">Alteraurantiacibacter lauratis</name>
    <dbReference type="NCBI Taxonomy" id="2054627"/>
    <lineage>
        <taxon>Bacteria</taxon>
        <taxon>Pseudomonadati</taxon>
        <taxon>Pseudomonadota</taxon>
        <taxon>Alphaproteobacteria</taxon>
        <taxon>Sphingomonadales</taxon>
        <taxon>Erythrobacteraceae</taxon>
        <taxon>Alteraurantiacibacter</taxon>
    </lineage>
</organism>
<dbReference type="EMBL" id="JBHRSU010000004">
    <property type="protein sequence ID" value="MFC3100191.1"/>
    <property type="molecule type" value="Genomic_DNA"/>
</dbReference>
<name>A0ABV7EE08_9SPHN</name>
<dbReference type="PROSITE" id="PS51257">
    <property type="entry name" value="PROKAR_LIPOPROTEIN"/>
    <property type="match status" value="1"/>
</dbReference>
<gene>
    <name evidence="3" type="ORF">ACFODK_04725</name>
</gene>
<dbReference type="RefSeq" id="WP_336917988.1">
    <property type="nucleotide sequence ID" value="NZ_JBANRN010000003.1"/>
</dbReference>
<evidence type="ECO:0000313" key="3">
    <source>
        <dbReference type="EMBL" id="MFC3100191.1"/>
    </source>
</evidence>
<evidence type="ECO:0008006" key="5">
    <source>
        <dbReference type="Google" id="ProtNLM"/>
    </source>
</evidence>
<proteinExistence type="predicted"/>
<comment type="caution">
    <text evidence="3">The sequence shown here is derived from an EMBL/GenBank/DDBJ whole genome shotgun (WGS) entry which is preliminary data.</text>
</comment>
<reference evidence="4" key="1">
    <citation type="journal article" date="2019" name="Int. J. Syst. Evol. Microbiol.">
        <title>The Global Catalogue of Microorganisms (GCM) 10K type strain sequencing project: providing services to taxonomists for standard genome sequencing and annotation.</title>
        <authorList>
            <consortium name="The Broad Institute Genomics Platform"/>
            <consortium name="The Broad Institute Genome Sequencing Center for Infectious Disease"/>
            <person name="Wu L."/>
            <person name="Ma J."/>
        </authorList>
    </citation>
    <scope>NUCLEOTIDE SEQUENCE [LARGE SCALE GENOMIC DNA]</scope>
    <source>
        <strain evidence="4">KCTC 52606</strain>
    </source>
</reference>
<evidence type="ECO:0000256" key="2">
    <source>
        <dbReference type="SAM" id="SignalP"/>
    </source>
</evidence>
<feature type="region of interest" description="Disordered" evidence="1">
    <location>
        <begin position="40"/>
        <end position="65"/>
    </location>
</feature>
<protein>
    <recommendedName>
        <fullName evidence="5">Argininosuccinate lyase</fullName>
    </recommendedName>
</protein>
<feature type="chain" id="PRO_5045612687" description="Argininosuccinate lyase" evidence="2">
    <location>
        <begin position="20"/>
        <end position="65"/>
    </location>
</feature>
<evidence type="ECO:0000256" key="1">
    <source>
        <dbReference type="SAM" id="MobiDB-lite"/>
    </source>
</evidence>
<dbReference type="Proteomes" id="UP001595378">
    <property type="component" value="Unassembled WGS sequence"/>
</dbReference>